<keyword evidence="7" id="KW-1185">Reference proteome</keyword>
<evidence type="ECO:0000256" key="2">
    <source>
        <dbReference type="ARBA" id="ARBA00022679"/>
    </source>
</evidence>
<dbReference type="GO" id="GO:0061630">
    <property type="term" value="F:ubiquitin protein ligase activity"/>
    <property type="evidence" value="ECO:0007669"/>
    <property type="project" value="UniProtKB-UniRule"/>
</dbReference>
<dbReference type="Gene3D" id="1.25.10.10">
    <property type="entry name" value="Leucine-rich Repeat Variant"/>
    <property type="match status" value="1"/>
</dbReference>
<dbReference type="SUPFAM" id="SSF48403">
    <property type="entry name" value="Ankyrin repeat"/>
    <property type="match status" value="1"/>
</dbReference>
<dbReference type="AlphaFoldDB" id="A0A2G8LIE0"/>
<dbReference type="SUPFAM" id="SSF48371">
    <property type="entry name" value="ARM repeat"/>
    <property type="match status" value="1"/>
</dbReference>
<dbReference type="EC" id="2.3.2.26" evidence="4"/>
<name>A0A2G8LIE0_STIJA</name>
<dbReference type="Gene3D" id="1.25.40.20">
    <property type="entry name" value="Ankyrin repeat-containing domain"/>
    <property type="match status" value="1"/>
</dbReference>
<evidence type="ECO:0000256" key="4">
    <source>
        <dbReference type="RuleBase" id="RU369009"/>
    </source>
</evidence>
<comment type="similarity">
    <text evidence="4">Belongs to the UPL family. K-HECT subfamily.</text>
</comment>
<dbReference type="InterPro" id="IPR036770">
    <property type="entry name" value="Ankyrin_rpt-contain_sf"/>
</dbReference>
<dbReference type="PANTHER" id="PTHR45670:SF1">
    <property type="entry name" value="E3 UBIQUITIN-PROTEIN LIGASE HECTD1"/>
    <property type="match status" value="1"/>
</dbReference>
<dbReference type="InterPro" id="IPR045322">
    <property type="entry name" value="HECTD1/TRIP12-like"/>
</dbReference>
<dbReference type="Pfam" id="PF12796">
    <property type="entry name" value="Ank_2"/>
    <property type="match status" value="1"/>
</dbReference>
<comment type="caution">
    <text evidence="6">The sequence shown here is derived from an EMBL/GenBank/DDBJ whole genome shotgun (WGS) entry which is preliminary data.</text>
</comment>
<dbReference type="UniPathway" id="UPA00143"/>
<dbReference type="GO" id="GO:0016607">
    <property type="term" value="C:nuclear speck"/>
    <property type="evidence" value="ECO:0007669"/>
    <property type="project" value="TreeGrafter"/>
</dbReference>
<evidence type="ECO:0000256" key="3">
    <source>
        <dbReference type="PROSITE-ProRule" id="PRU00023"/>
    </source>
</evidence>
<dbReference type="Proteomes" id="UP000230750">
    <property type="component" value="Unassembled WGS sequence"/>
</dbReference>
<feature type="repeat" description="ANK" evidence="3">
    <location>
        <begin position="266"/>
        <end position="298"/>
    </location>
</feature>
<dbReference type="EMBL" id="MRZV01000068">
    <property type="protein sequence ID" value="PIK60001.1"/>
    <property type="molecule type" value="Genomic_DNA"/>
</dbReference>
<reference evidence="6 7" key="1">
    <citation type="journal article" date="2017" name="PLoS Biol.">
        <title>The sea cucumber genome provides insights into morphological evolution and visceral regeneration.</title>
        <authorList>
            <person name="Zhang X."/>
            <person name="Sun L."/>
            <person name="Yuan J."/>
            <person name="Sun Y."/>
            <person name="Gao Y."/>
            <person name="Zhang L."/>
            <person name="Li S."/>
            <person name="Dai H."/>
            <person name="Hamel J.F."/>
            <person name="Liu C."/>
            <person name="Yu Y."/>
            <person name="Liu S."/>
            <person name="Lin W."/>
            <person name="Guo K."/>
            <person name="Jin S."/>
            <person name="Xu P."/>
            <person name="Storey K.B."/>
            <person name="Huan P."/>
            <person name="Zhang T."/>
            <person name="Zhou Y."/>
            <person name="Zhang J."/>
            <person name="Lin C."/>
            <person name="Li X."/>
            <person name="Xing L."/>
            <person name="Huo D."/>
            <person name="Sun M."/>
            <person name="Wang L."/>
            <person name="Mercier A."/>
            <person name="Li F."/>
            <person name="Yang H."/>
            <person name="Xiang J."/>
        </authorList>
    </citation>
    <scope>NUCLEOTIDE SEQUENCE [LARGE SCALE GENOMIC DNA]</scope>
    <source>
        <strain evidence="6">Shaxun</strain>
        <tissue evidence="6">Muscle</tissue>
    </source>
</reference>
<accession>A0A2G8LIE0</accession>
<evidence type="ECO:0000256" key="1">
    <source>
        <dbReference type="ARBA" id="ARBA00000885"/>
    </source>
</evidence>
<evidence type="ECO:0000313" key="6">
    <source>
        <dbReference type="EMBL" id="PIK60001.1"/>
    </source>
</evidence>
<dbReference type="InterPro" id="IPR002110">
    <property type="entry name" value="Ankyrin_rpt"/>
</dbReference>
<organism evidence="6 7">
    <name type="scientific">Stichopus japonicus</name>
    <name type="common">Sea cucumber</name>
    <dbReference type="NCBI Taxonomy" id="307972"/>
    <lineage>
        <taxon>Eukaryota</taxon>
        <taxon>Metazoa</taxon>
        <taxon>Echinodermata</taxon>
        <taxon>Eleutherozoa</taxon>
        <taxon>Echinozoa</taxon>
        <taxon>Holothuroidea</taxon>
        <taxon>Aspidochirotacea</taxon>
        <taxon>Aspidochirotida</taxon>
        <taxon>Stichopodidae</taxon>
        <taxon>Apostichopus</taxon>
    </lineage>
</organism>
<dbReference type="PROSITE" id="PS50297">
    <property type="entry name" value="ANK_REP_REGION"/>
    <property type="match status" value="2"/>
</dbReference>
<dbReference type="GO" id="GO:0043161">
    <property type="term" value="P:proteasome-mediated ubiquitin-dependent protein catabolic process"/>
    <property type="evidence" value="ECO:0007669"/>
    <property type="project" value="TreeGrafter"/>
</dbReference>
<dbReference type="PANTHER" id="PTHR45670">
    <property type="entry name" value="E3 UBIQUITIN-PROTEIN LIGASE TRIP12"/>
    <property type="match status" value="1"/>
</dbReference>
<evidence type="ECO:0000256" key="5">
    <source>
        <dbReference type="SAM" id="MobiDB-lite"/>
    </source>
</evidence>
<feature type="region of interest" description="Disordered" evidence="5">
    <location>
        <begin position="119"/>
        <end position="139"/>
    </location>
</feature>
<feature type="repeat" description="ANK" evidence="3">
    <location>
        <begin position="297"/>
        <end position="329"/>
    </location>
</feature>
<keyword evidence="3" id="KW-0040">ANK repeat</keyword>
<feature type="compositionally biased region" description="Basic and acidic residues" evidence="5">
    <location>
        <begin position="325"/>
        <end position="345"/>
    </location>
</feature>
<keyword evidence="2 4" id="KW-0808">Transferase</keyword>
<feature type="region of interest" description="Disordered" evidence="5">
    <location>
        <begin position="320"/>
        <end position="345"/>
    </location>
</feature>
<keyword evidence="4" id="KW-0833">Ubl conjugation pathway</keyword>
<dbReference type="InterPro" id="IPR016024">
    <property type="entry name" value="ARM-type_fold"/>
</dbReference>
<dbReference type="STRING" id="307972.A0A2G8LIE0"/>
<comment type="pathway">
    <text evidence="4">Protein modification; protein ubiquitination.</text>
</comment>
<sequence length="518" mass="56412">MCTRESGAIFEAGGLQCVLAFIRDSGHMIHKDTLHSAMAVVSRLCGKMEPSDASLETCVGSLSTLLKHEDNHVSDGALRCFASLADRFTRRGVDPAPLAQHGLTEELLDRLSNCGLSSATPTASQGATPRGAAGTTPDAKGNANVSTVISLLSTLCRGSPSVTHDLLRAQLPQAIEKALLGDERCILDTMRLVDLLLVLLFEGRKALPKSTVAPKLRTGASGLRRLDSAGERTHRHLIDCIRSKDTDALIDAIDTGSVEVNYMDDVGQTLLNWASAFGTQEMVEFLCERGADVNRGQRSSSLHYAACFGRPQVAKTLLRHGANPDLRDEDGKTPLDKARERNDEGHREVIQILQSPGEWMVPVSSASDAAIISSEIEKAEEEPVDKEPAGDPEMVPTYLRTLLPIFAQVYNNTMMPSVRVYLFLILQESYSRSDQEDGTLRPSQLLGDIYNSDVTGFTPVLVEVLAAVLDHEDDDEGHLTALQIIQDLMGKGQDLFLDHFARLGVLVKYQLWQGLSKT</sequence>
<protein>
    <recommendedName>
        <fullName evidence="4">E3 ubiquitin-protein ligase</fullName>
        <ecNumber evidence="4">2.3.2.26</ecNumber>
    </recommendedName>
</protein>
<dbReference type="PROSITE" id="PS50088">
    <property type="entry name" value="ANK_REPEAT"/>
    <property type="match status" value="2"/>
</dbReference>
<gene>
    <name evidence="6" type="ORF">BSL78_03080</name>
</gene>
<proteinExistence type="inferred from homology"/>
<evidence type="ECO:0000313" key="7">
    <source>
        <dbReference type="Proteomes" id="UP000230750"/>
    </source>
</evidence>
<comment type="function">
    <text evidence="4">E3 ubiquitin-protein ligase which accepts ubiquitin from an E2 ubiquitin-conjugating enzyme in the form of a thioester and then directly transfers the ubiquitin to targeted substrates.</text>
</comment>
<comment type="catalytic activity">
    <reaction evidence="1 4">
        <text>S-ubiquitinyl-[E2 ubiquitin-conjugating enzyme]-L-cysteine + [acceptor protein]-L-lysine = [E2 ubiquitin-conjugating enzyme]-L-cysteine + N(6)-ubiquitinyl-[acceptor protein]-L-lysine.</text>
        <dbReference type="EC" id="2.3.2.26"/>
    </reaction>
</comment>
<dbReference type="FunFam" id="1.25.40.20:FF:000033">
    <property type="entry name" value="E3 ubiquitin-protein ligase HECTD1 isoform X2"/>
    <property type="match status" value="1"/>
</dbReference>
<dbReference type="GO" id="GO:0070534">
    <property type="term" value="P:protein K63-linked ubiquitination"/>
    <property type="evidence" value="ECO:0007669"/>
    <property type="project" value="TreeGrafter"/>
</dbReference>
<dbReference type="SMART" id="SM00248">
    <property type="entry name" value="ANK"/>
    <property type="match status" value="3"/>
</dbReference>
<dbReference type="InterPro" id="IPR011989">
    <property type="entry name" value="ARM-like"/>
</dbReference>
<dbReference type="OrthoDB" id="412600at2759"/>